<evidence type="ECO:0000256" key="3">
    <source>
        <dbReference type="ARBA" id="ARBA00018111"/>
    </source>
</evidence>
<dbReference type="InterPro" id="IPR003783">
    <property type="entry name" value="Regulatory_RecX"/>
</dbReference>
<evidence type="ECO:0000256" key="5">
    <source>
        <dbReference type="HAMAP-Rule" id="MF_01114"/>
    </source>
</evidence>
<dbReference type="Pfam" id="PF21981">
    <property type="entry name" value="RecX_HTH3"/>
    <property type="match status" value="1"/>
</dbReference>
<organism evidence="9 10">
    <name type="scientific">Ruminobacter amylophilus</name>
    <dbReference type="NCBI Taxonomy" id="867"/>
    <lineage>
        <taxon>Bacteria</taxon>
        <taxon>Pseudomonadati</taxon>
        <taxon>Pseudomonadota</taxon>
        <taxon>Gammaproteobacteria</taxon>
        <taxon>Aeromonadales</taxon>
        <taxon>Succinivibrionaceae</taxon>
        <taxon>Ruminobacter</taxon>
    </lineage>
</organism>
<gene>
    <name evidence="5" type="primary">recX</name>
    <name evidence="9" type="ORF">SAMN02910344_01703</name>
</gene>
<dbReference type="EMBL" id="FOXF01000036">
    <property type="protein sequence ID" value="SFP55264.1"/>
    <property type="molecule type" value="Genomic_DNA"/>
</dbReference>
<evidence type="ECO:0000256" key="1">
    <source>
        <dbReference type="ARBA" id="ARBA00004496"/>
    </source>
</evidence>
<proteinExistence type="inferred from homology"/>
<feature type="domain" description="RecX second three-helical" evidence="6">
    <location>
        <begin position="55"/>
        <end position="95"/>
    </location>
</feature>
<accession>A0A662ZIK4</accession>
<comment type="similarity">
    <text evidence="2 5">Belongs to the RecX family.</text>
</comment>
<evidence type="ECO:0000259" key="6">
    <source>
        <dbReference type="Pfam" id="PF02631"/>
    </source>
</evidence>
<evidence type="ECO:0000256" key="4">
    <source>
        <dbReference type="ARBA" id="ARBA00022490"/>
    </source>
</evidence>
<dbReference type="Gene3D" id="1.10.10.10">
    <property type="entry name" value="Winged helix-like DNA-binding domain superfamily/Winged helix DNA-binding domain"/>
    <property type="match status" value="3"/>
</dbReference>
<dbReference type="PANTHER" id="PTHR33602">
    <property type="entry name" value="REGULATORY PROTEIN RECX FAMILY PROTEIN"/>
    <property type="match status" value="1"/>
</dbReference>
<comment type="subcellular location">
    <subcellularLocation>
        <location evidence="1 5">Cytoplasm</location>
    </subcellularLocation>
</comment>
<dbReference type="InterPro" id="IPR053925">
    <property type="entry name" value="RecX_HTH_3rd"/>
</dbReference>
<dbReference type="Proteomes" id="UP000243745">
    <property type="component" value="Unassembled WGS sequence"/>
</dbReference>
<evidence type="ECO:0000313" key="10">
    <source>
        <dbReference type="Proteomes" id="UP000243745"/>
    </source>
</evidence>
<sequence>MTDKSLEKAFAYALKLLAKKDYSVYELTGKLKSYCKNSEEIRNIITRLQELNYQSDARCAEMLVRHYIGSGYGRLKIYFEAKNRGVKQDLISACLEEIGTDWESLARDVLMRKYENPGALDYKEKQKAVAFLVRRGFTPSEALKGLKEAAAYAAEED</sequence>
<dbReference type="HAMAP" id="MF_01114">
    <property type="entry name" value="RecX"/>
    <property type="match status" value="1"/>
</dbReference>
<protein>
    <recommendedName>
        <fullName evidence="3 5">Regulatory protein RecX</fullName>
    </recommendedName>
</protein>
<feature type="domain" description="RecX first three-helical" evidence="8">
    <location>
        <begin position="9"/>
        <end position="48"/>
    </location>
</feature>
<evidence type="ECO:0000313" key="9">
    <source>
        <dbReference type="EMBL" id="SFP55264.1"/>
    </source>
</evidence>
<dbReference type="InterPro" id="IPR036388">
    <property type="entry name" value="WH-like_DNA-bd_sf"/>
</dbReference>
<evidence type="ECO:0000256" key="2">
    <source>
        <dbReference type="ARBA" id="ARBA00009695"/>
    </source>
</evidence>
<evidence type="ECO:0000259" key="7">
    <source>
        <dbReference type="Pfam" id="PF21981"/>
    </source>
</evidence>
<dbReference type="InterPro" id="IPR053924">
    <property type="entry name" value="RecX_HTH_2nd"/>
</dbReference>
<feature type="domain" description="RecX third three-helical" evidence="7">
    <location>
        <begin position="104"/>
        <end position="140"/>
    </location>
</feature>
<dbReference type="AlphaFoldDB" id="A0A662ZIK4"/>
<evidence type="ECO:0000259" key="8">
    <source>
        <dbReference type="Pfam" id="PF21982"/>
    </source>
</evidence>
<dbReference type="GO" id="GO:0006282">
    <property type="term" value="P:regulation of DNA repair"/>
    <property type="evidence" value="ECO:0007669"/>
    <property type="project" value="UniProtKB-UniRule"/>
</dbReference>
<keyword evidence="4 5" id="KW-0963">Cytoplasm</keyword>
<dbReference type="InterPro" id="IPR053926">
    <property type="entry name" value="RecX_HTH_1st"/>
</dbReference>
<dbReference type="PANTHER" id="PTHR33602:SF1">
    <property type="entry name" value="REGULATORY PROTEIN RECX FAMILY PROTEIN"/>
    <property type="match status" value="1"/>
</dbReference>
<reference evidence="9 10" key="1">
    <citation type="submission" date="2016-10" db="EMBL/GenBank/DDBJ databases">
        <authorList>
            <person name="Varghese N."/>
            <person name="Submissions S."/>
        </authorList>
    </citation>
    <scope>NUCLEOTIDE SEQUENCE [LARGE SCALE GENOMIC DNA]</scope>
    <source>
        <strain evidence="9 10">DSM 1361</strain>
    </source>
</reference>
<dbReference type="RefSeq" id="WP_177178546.1">
    <property type="nucleotide sequence ID" value="NZ_FOXF01000036.1"/>
</dbReference>
<comment type="function">
    <text evidence="5">Modulates RecA activity.</text>
</comment>
<keyword evidence="10" id="KW-1185">Reference proteome</keyword>
<dbReference type="GO" id="GO:0005737">
    <property type="term" value="C:cytoplasm"/>
    <property type="evidence" value="ECO:0007669"/>
    <property type="project" value="UniProtKB-SubCell"/>
</dbReference>
<name>A0A662ZIK4_9GAMM</name>
<dbReference type="Pfam" id="PF02631">
    <property type="entry name" value="RecX_HTH2"/>
    <property type="match status" value="1"/>
</dbReference>
<dbReference type="Pfam" id="PF21982">
    <property type="entry name" value="RecX_HTH1"/>
    <property type="match status" value="1"/>
</dbReference>